<name>A0A212FHW2_DANPL</name>
<dbReference type="InParanoid" id="A0A212FHW2"/>
<dbReference type="STRING" id="278856.A0A212FHW2"/>
<gene>
    <name evidence="2" type="ORF">KGM_211751</name>
</gene>
<evidence type="ECO:0000313" key="3">
    <source>
        <dbReference type="Proteomes" id="UP000007151"/>
    </source>
</evidence>
<dbReference type="EMBL" id="AGBW02008460">
    <property type="protein sequence ID" value="OWR53323.1"/>
    <property type="molecule type" value="Genomic_DNA"/>
</dbReference>
<reference evidence="2 3" key="1">
    <citation type="journal article" date="2011" name="Cell">
        <title>The monarch butterfly genome yields insights into long-distance migration.</title>
        <authorList>
            <person name="Zhan S."/>
            <person name="Merlin C."/>
            <person name="Boore J.L."/>
            <person name="Reppert S.M."/>
        </authorList>
    </citation>
    <scope>NUCLEOTIDE SEQUENCE [LARGE SCALE GENOMIC DNA]</scope>
    <source>
        <strain evidence="2">F-2</strain>
    </source>
</reference>
<protein>
    <submittedName>
        <fullName evidence="2">Cuticular protein CPFL6Bb</fullName>
    </submittedName>
</protein>
<keyword evidence="1" id="KW-0732">Signal</keyword>
<evidence type="ECO:0000313" key="2">
    <source>
        <dbReference type="EMBL" id="OWR53323.1"/>
    </source>
</evidence>
<dbReference type="AlphaFoldDB" id="A0A212FHW2"/>
<comment type="caution">
    <text evidence="2">The sequence shown here is derived from an EMBL/GenBank/DDBJ whole genome shotgun (WGS) entry which is preliminary data.</text>
</comment>
<dbReference type="Proteomes" id="UP000007151">
    <property type="component" value="Unassembled WGS sequence"/>
</dbReference>
<sequence>MYSKVIIFLCAAGIASAGNLLHAAPLAYSAPISAVSYSSHSTSHAAPIAYAAGPIVSKSIVPAVTAYSSLPVVTKAIAPAVTYAAAAPILTKSIAPAVSYSSVSSHAGPITYAAGPVYTKAIAPAVAYSSIGHGAHLGYASSPIIAKTYSAPAVTHYAAAPVLKSAITYSAAPAVSHVSYTGLGASYGW</sequence>
<feature type="signal peptide" evidence="1">
    <location>
        <begin position="1"/>
        <end position="17"/>
    </location>
</feature>
<evidence type="ECO:0000256" key="1">
    <source>
        <dbReference type="SAM" id="SignalP"/>
    </source>
</evidence>
<accession>A0A212FHW2</accession>
<organism evidence="2 3">
    <name type="scientific">Danaus plexippus plexippus</name>
    <dbReference type="NCBI Taxonomy" id="278856"/>
    <lineage>
        <taxon>Eukaryota</taxon>
        <taxon>Metazoa</taxon>
        <taxon>Ecdysozoa</taxon>
        <taxon>Arthropoda</taxon>
        <taxon>Hexapoda</taxon>
        <taxon>Insecta</taxon>
        <taxon>Pterygota</taxon>
        <taxon>Neoptera</taxon>
        <taxon>Endopterygota</taxon>
        <taxon>Lepidoptera</taxon>
        <taxon>Glossata</taxon>
        <taxon>Ditrysia</taxon>
        <taxon>Papilionoidea</taxon>
        <taxon>Nymphalidae</taxon>
        <taxon>Danainae</taxon>
        <taxon>Danaini</taxon>
        <taxon>Danaina</taxon>
        <taxon>Danaus</taxon>
        <taxon>Danaus</taxon>
    </lineage>
</organism>
<dbReference type="KEGG" id="dpl:KGM_211751"/>
<keyword evidence="3" id="KW-1185">Reference proteome</keyword>
<feature type="chain" id="PRO_5011118059" evidence="1">
    <location>
        <begin position="18"/>
        <end position="189"/>
    </location>
</feature>
<proteinExistence type="predicted"/>